<feature type="region of interest" description="Disordered" evidence="1">
    <location>
        <begin position="497"/>
        <end position="527"/>
    </location>
</feature>
<sequence>MAPPAGALKVRSGDPNQVCSHMGAHALEVMAGRWAVTYTTLLQKKVKEIHTGNILLHFDRRRLVLLDDNGITVDAKIVAVNDSISVGMSMEFPYHLVCVGNQILSSDKVDLPSSQARVLPSAEAGVIGLDKPLDFTDPRDSMGKESALDWKVTYSTKKDLDRGRMKAYDGTMKFWSSNGWMILLNAKDDPIAVQVLRSEPCFKACMKVNFQHHVVRVRSAVLVTGVDPHKEDPVVSPAAVQKELSTADARPAPADPPIEFATELPDPSFAVHTAITLGLDFKAGENFAKEVLRKFSSTVHPSKGQTYFTLIVSFGRATFRLEEEAVALALEAALGGFCGYLKVTHVRDRVFSFQVATKEVGFYIIQKRVFITGKFKCFFHLWSDGGPNWRREFEQWQRESSQEWTLVSPTKRRTKLGMDALNLPVPKPALKHTATLNKRLVFAEDIHYEAKKGYAAETPHPTNLHLYNTVSSPIISFGTKLPIHSEGQSGEVLHNNSQKENMSAAETPLNQNPGSSVKPNNGKETDEKEDLQFAQMVDDMVFKVWKCQRCLSMTHLTKDCVNKVRCRGCFNYGHIKRKCLNVKAGLGKCWVPKFAKEGELGSDKVSFVGPTEGIVGSASKAGEEALNLPEVLTKEESPRIFSSPSSVAPSLPMANFEVDPTPWVPWGHQVIDGGPTRLPRSFYFATQDPPQQHQSDCIGVVHPPPPPNLQAFWRHQVRNFLVGPLNRNVVDYQPSLYGVGLYQFSGPTAVNHY</sequence>
<dbReference type="InterPro" id="IPR056018">
    <property type="entry name" value="DUF7597"/>
</dbReference>
<evidence type="ECO:0000313" key="5">
    <source>
        <dbReference type="Proteomes" id="UP001231189"/>
    </source>
</evidence>
<comment type="caution">
    <text evidence="4">The sequence shown here is derived from an EMBL/GenBank/DDBJ whole genome shotgun (WGS) entry which is preliminary data.</text>
</comment>
<feature type="compositionally biased region" description="Polar residues" evidence="1">
    <location>
        <begin position="508"/>
        <end position="519"/>
    </location>
</feature>
<feature type="domain" description="DUF7597" evidence="3">
    <location>
        <begin position="658"/>
        <end position="746"/>
    </location>
</feature>
<evidence type="ECO:0008006" key="6">
    <source>
        <dbReference type="Google" id="ProtNLM"/>
    </source>
</evidence>
<protein>
    <recommendedName>
        <fullName evidence="6">CCHC-type domain-containing protein</fullName>
    </recommendedName>
</protein>
<reference evidence="4" key="1">
    <citation type="submission" date="2023-07" db="EMBL/GenBank/DDBJ databases">
        <title>A chromosome-level genome assembly of Lolium multiflorum.</title>
        <authorList>
            <person name="Chen Y."/>
            <person name="Copetti D."/>
            <person name="Kolliker R."/>
            <person name="Studer B."/>
        </authorList>
    </citation>
    <scope>NUCLEOTIDE SEQUENCE</scope>
    <source>
        <strain evidence="4">02402/16</strain>
        <tissue evidence="4">Leaf</tissue>
    </source>
</reference>
<feature type="domain" description="5'-3' DNA helicase ZGRF1-like N-terminal" evidence="2">
    <location>
        <begin position="33"/>
        <end position="104"/>
    </location>
</feature>
<gene>
    <name evidence="4" type="ORF">QYE76_053414</name>
</gene>
<dbReference type="Proteomes" id="UP001231189">
    <property type="component" value="Unassembled WGS sequence"/>
</dbReference>
<name>A0AAD8SWL3_LOLMU</name>
<dbReference type="EMBL" id="JAUUTY010000003">
    <property type="protein sequence ID" value="KAK1665255.1"/>
    <property type="molecule type" value="Genomic_DNA"/>
</dbReference>
<evidence type="ECO:0000259" key="2">
    <source>
        <dbReference type="Pfam" id="PF10382"/>
    </source>
</evidence>
<keyword evidence="5" id="KW-1185">Reference proteome</keyword>
<dbReference type="Pfam" id="PF24530">
    <property type="entry name" value="DUF7597"/>
    <property type="match status" value="1"/>
</dbReference>
<evidence type="ECO:0000313" key="4">
    <source>
        <dbReference type="EMBL" id="KAK1665255.1"/>
    </source>
</evidence>
<accession>A0AAD8SWL3</accession>
<organism evidence="4 5">
    <name type="scientific">Lolium multiflorum</name>
    <name type="common">Italian ryegrass</name>
    <name type="synonym">Lolium perenne subsp. multiflorum</name>
    <dbReference type="NCBI Taxonomy" id="4521"/>
    <lineage>
        <taxon>Eukaryota</taxon>
        <taxon>Viridiplantae</taxon>
        <taxon>Streptophyta</taxon>
        <taxon>Embryophyta</taxon>
        <taxon>Tracheophyta</taxon>
        <taxon>Spermatophyta</taxon>
        <taxon>Magnoliopsida</taxon>
        <taxon>Liliopsida</taxon>
        <taxon>Poales</taxon>
        <taxon>Poaceae</taxon>
        <taxon>BOP clade</taxon>
        <taxon>Pooideae</taxon>
        <taxon>Poodae</taxon>
        <taxon>Poeae</taxon>
        <taxon>Poeae Chloroplast Group 2 (Poeae type)</taxon>
        <taxon>Loliodinae</taxon>
        <taxon>Loliinae</taxon>
        <taxon>Lolium</taxon>
    </lineage>
</organism>
<dbReference type="InterPro" id="IPR036875">
    <property type="entry name" value="Znf_CCHC_sf"/>
</dbReference>
<dbReference type="GO" id="GO:0008270">
    <property type="term" value="F:zinc ion binding"/>
    <property type="evidence" value="ECO:0007669"/>
    <property type="project" value="InterPro"/>
</dbReference>
<dbReference type="PANTHER" id="PTHR33075">
    <property type="entry name" value="OS02G0499800 PROTEIN"/>
    <property type="match status" value="1"/>
</dbReference>
<evidence type="ECO:0000256" key="1">
    <source>
        <dbReference type="SAM" id="MobiDB-lite"/>
    </source>
</evidence>
<dbReference type="SUPFAM" id="SSF57756">
    <property type="entry name" value="Retrovirus zinc finger-like domains"/>
    <property type="match status" value="1"/>
</dbReference>
<evidence type="ECO:0000259" key="3">
    <source>
        <dbReference type="Pfam" id="PF24530"/>
    </source>
</evidence>
<dbReference type="GO" id="GO:0003676">
    <property type="term" value="F:nucleic acid binding"/>
    <property type="evidence" value="ECO:0007669"/>
    <property type="project" value="InterPro"/>
</dbReference>
<dbReference type="Gene3D" id="4.10.60.10">
    <property type="entry name" value="Zinc finger, CCHC-type"/>
    <property type="match status" value="1"/>
</dbReference>
<dbReference type="InterPro" id="IPR018838">
    <property type="entry name" value="ZGRF1-like_N"/>
</dbReference>
<proteinExistence type="predicted"/>
<dbReference type="AlphaFoldDB" id="A0AAD8SWL3"/>
<dbReference type="Pfam" id="PF10382">
    <property type="entry name" value="ZGRF1-like_N"/>
    <property type="match status" value="1"/>
</dbReference>